<protein>
    <recommendedName>
        <fullName evidence="4">RxLR effector candidate protein</fullName>
    </recommendedName>
</protein>
<keyword evidence="1" id="KW-0732">Signal</keyword>
<name>A0AAV1TT73_9STRA</name>
<reference evidence="2" key="1">
    <citation type="submission" date="2024-01" db="EMBL/GenBank/DDBJ databases">
        <authorList>
            <person name="Webb A."/>
        </authorList>
    </citation>
    <scope>NUCLEOTIDE SEQUENCE</scope>
    <source>
        <strain evidence="2">Pm1</strain>
    </source>
</reference>
<sequence>MIKRFLLFVLLISPGAVSDAFLAITASTVPDGTISVNEQAAKYKVRGRQALEPSEDITAAAVGEERASVLPSGLEEHLKAASEKMHDWIAWMASRSAFWKKAKSALTKEEKVLQKADDVWEKGGVTGKKDKVAWRKRGEASRVTETAKKKLYGDLLTKDKASLQIARAAWKEKEGAWEKTKAAWETTEAAWIAKLDTIADEAESPSLNTQRLSLEIEMVESERTFLEKRDQWKSDLKHWKVNERDLQNNVLATKWNLVEMEIKTYQPQFEKMKARGVTREAYRKLLGLKSSIIADNNSKKDVINSDSFDGSQYAKYLCFDKYLEYEGESNKLVEWAYTYFRPNEWKA</sequence>
<feature type="chain" id="PRO_5043382247" description="RxLR effector candidate protein" evidence="1">
    <location>
        <begin position="19"/>
        <end position="347"/>
    </location>
</feature>
<dbReference type="Proteomes" id="UP001162060">
    <property type="component" value="Unassembled WGS sequence"/>
</dbReference>
<dbReference type="EMBL" id="CAKLBY020000087">
    <property type="protein sequence ID" value="CAK7925569.1"/>
    <property type="molecule type" value="Genomic_DNA"/>
</dbReference>
<evidence type="ECO:0000313" key="2">
    <source>
        <dbReference type="EMBL" id="CAK7925569.1"/>
    </source>
</evidence>
<accession>A0AAV1TT73</accession>
<feature type="signal peptide" evidence="1">
    <location>
        <begin position="1"/>
        <end position="18"/>
    </location>
</feature>
<evidence type="ECO:0000313" key="3">
    <source>
        <dbReference type="Proteomes" id="UP001162060"/>
    </source>
</evidence>
<comment type="caution">
    <text evidence="2">The sequence shown here is derived from an EMBL/GenBank/DDBJ whole genome shotgun (WGS) entry which is preliminary data.</text>
</comment>
<dbReference type="AlphaFoldDB" id="A0AAV1TT73"/>
<organism evidence="2 3">
    <name type="scientific">Peronospora matthiolae</name>
    <dbReference type="NCBI Taxonomy" id="2874970"/>
    <lineage>
        <taxon>Eukaryota</taxon>
        <taxon>Sar</taxon>
        <taxon>Stramenopiles</taxon>
        <taxon>Oomycota</taxon>
        <taxon>Peronosporomycetes</taxon>
        <taxon>Peronosporales</taxon>
        <taxon>Peronosporaceae</taxon>
        <taxon>Peronospora</taxon>
    </lineage>
</organism>
<evidence type="ECO:0008006" key="4">
    <source>
        <dbReference type="Google" id="ProtNLM"/>
    </source>
</evidence>
<evidence type="ECO:0000256" key="1">
    <source>
        <dbReference type="SAM" id="SignalP"/>
    </source>
</evidence>
<gene>
    <name evidence="2" type="ORF">PM001_LOCUS10719</name>
</gene>
<proteinExistence type="predicted"/>